<gene>
    <name evidence="2" type="ORF">GXP70_13545</name>
</gene>
<keyword evidence="2" id="KW-0808">Transferase</keyword>
<dbReference type="Gene3D" id="3.40.50.150">
    <property type="entry name" value="Vaccinia Virus protein VP39"/>
    <property type="match status" value="1"/>
</dbReference>
<dbReference type="InterPro" id="IPR029063">
    <property type="entry name" value="SAM-dependent_MTases_sf"/>
</dbReference>
<name>A0A6C0G0Y0_9BACL</name>
<accession>A0A6C0G0Y0</accession>
<dbReference type="RefSeq" id="WP_162357308.1">
    <property type="nucleotide sequence ID" value="NZ_CP048209.1"/>
</dbReference>
<dbReference type="SUPFAM" id="SSF53335">
    <property type="entry name" value="S-adenosyl-L-methionine-dependent methyltransferases"/>
    <property type="match status" value="1"/>
</dbReference>
<sequence>MEHSASSVKDQWNEWSETWYRVKRTENVIAALIRQPESAFHPATFELIKQAMPDLRGKRICVPSSGDNHAVFAFHLLGARVTSCDISENQIANSRKIADEHGWDIEFVLEDTMKLSGIASGAYDFVYTSNGVHVWISDLAGMYRNVHRILKDGGSYVMFDIHPFMRPFGGNEGGVLEVVKPYHLTGPFEEVPRYLWRVQDIANSMLNGGLRIARMEEMYAADATFWIDDEDETPRTQQELDDLCDWQLNPKAAIPQWLSMLATK</sequence>
<dbReference type="GO" id="GO:0032259">
    <property type="term" value="P:methylation"/>
    <property type="evidence" value="ECO:0007669"/>
    <property type="project" value="UniProtKB-KW"/>
</dbReference>
<feature type="domain" description="Methyltransferase type 11" evidence="1">
    <location>
        <begin position="69"/>
        <end position="157"/>
    </location>
</feature>
<dbReference type="Pfam" id="PF08241">
    <property type="entry name" value="Methyltransf_11"/>
    <property type="match status" value="1"/>
</dbReference>
<dbReference type="CDD" id="cd02440">
    <property type="entry name" value="AdoMet_MTases"/>
    <property type="match status" value="1"/>
</dbReference>
<protein>
    <submittedName>
        <fullName evidence="2">Class I SAM-dependent methyltransferase</fullName>
    </submittedName>
</protein>
<dbReference type="KEGG" id="plyc:GXP70_13545"/>
<evidence type="ECO:0000313" key="3">
    <source>
        <dbReference type="Proteomes" id="UP000476064"/>
    </source>
</evidence>
<dbReference type="GO" id="GO:0008757">
    <property type="term" value="F:S-adenosylmethionine-dependent methyltransferase activity"/>
    <property type="evidence" value="ECO:0007669"/>
    <property type="project" value="InterPro"/>
</dbReference>
<dbReference type="InterPro" id="IPR013216">
    <property type="entry name" value="Methyltransf_11"/>
</dbReference>
<keyword evidence="3" id="KW-1185">Reference proteome</keyword>
<dbReference type="AlphaFoldDB" id="A0A6C0G0Y0"/>
<reference evidence="2 3" key="1">
    <citation type="submission" date="2020-01" db="EMBL/GenBank/DDBJ databases">
        <title>Paenibacillus sp. nov., isolated from tomato rhizosphere.</title>
        <authorList>
            <person name="Weon H.-Y."/>
            <person name="Lee S.A."/>
        </authorList>
    </citation>
    <scope>NUCLEOTIDE SEQUENCE [LARGE SCALE GENOMIC DNA]</scope>
    <source>
        <strain evidence="2 3">12200R-189</strain>
    </source>
</reference>
<proteinExistence type="predicted"/>
<organism evidence="2 3">
    <name type="scientific">Paenibacillus lycopersici</name>
    <dbReference type="NCBI Taxonomy" id="2704462"/>
    <lineage>
        <taxon>Bacteria</taxon>
        <taxon>Bacillati</taxon>
        <taxon>Bacillota</taxon>
        <taxon>Bacilli</taxon>
        <taxon>Bacillales</taxon>
        <taxon>Paenibacillaceae</taxon>
        <taxon>Paenibacillus</taxon>
    </lineage>
</organism>
<evidence type="ECO:0000259" key="1">
    <source>
        <dbReference type="Pfam" id="PF08241"/>
    </source>
</evidence>
<dbReference type="Proteomes" id="UP000476064">
    <property type="component" value="Chromosome"/>
</dbReference>
<dbReference type="EMBL" id="CP048209">
    <property type="protein sequence ID" value="QHT60869.1"/>
    <property type="molecule type" value="Genomic_DNA"/>
</dbReference>
<keyword evidence="2" id="KW-0489">Methyltransferase</keyword>
<evidence type="ECO:0000313" key="2">
    <source>
        <dbReference type="EMBL" id="QHT60869.1"/>
    </source>
</evidence>